<evidence type="ECO:0000256" key="1">
    <source>
        <dbReference type="ARBA" id="ARBA00023002"/>
    </source>
</evidence>
<dbReference type="Gene3D" id="3.20.20.100">
    <property type="entry name" value="NADP-dependent oxidoreductase domain"/>
    <property type="match status" value="1"/>
</dbReference>
<dbReference type="RefSeq" id="WP_214092203.1">
    <property type="nucleotide sequence ID" value="NZ_JAHCLR010000008.1"/>
</dbReference>
<organism evidence="3 4">
    <name type="scientific">Mycolicibacter acidiphilus</name>
    <dbReference type="NCBI Taxonomy" id="2835306"/>
    <lineage>
        <taxon>Bacteria</taxon>
        <taxon>Bacillati</taxon>
        <taxon>Actinomycetota</taxon>
        <taxon>Actinomycetes</taxon>
        <taxon>Mycobacteriales</taxon>
        <taxon>Mycobacteriaceae</taxon>
        <taxon>Mycolicibacter</taxon>
    </lineage>
</organism>
<dbReference type="PROSITE" id="PS00062">
    <property type="entry name" value="ALDOKETO_REDUCTASE_2"/>
    <property type="match status" value="1"/>
</dbReference>
<gene>
    <name evidence="3" type="ORF">KIH27_06965</name>
</gene>
<dbReference type="InterPro" id="IPR050523">
    <property type="entry name" value="AKR_Detox_Biosynth"/>
</dbReference>
<accession>A0ABS5RGC5</accession>
<evidence type="ECO:0000259" key="2">
    <source>
        <dbReference type="Pfam" id="PF00248"/>
    </source>
</evidence>
<dbReference type="InterPro" id="IPR018170">
    <property type="entry name" value="Aldo/ket_reductase_CS"/>
</dbReference>
<feature type="domain" description="NADP-dependent oxidoreductase" evidence="2">
    <location>
        <begin position="15"/>
        <end position="310"/>
    </location>
</feature>
<dbReference type="PANTHER" id="PTHR43364:SF4">
    <property type="entry name" value="NAD(P)-LINKED OXIDOREDUCTASE SUPERFAMILY PROTEIN"/>
    <property type="match status" value="1"/>
</dbReference>
<keyword evidence="1" id="KW-0560">Oxidoreductase</keyword>
<keyword evidence="4" id="KW-1185">Reference proteome</keyword>
<dbReference type="InterPro" id="IPR023210">
    <property type="entry name" value="NADP_OxRdtase_dom"/>
</dbReference>
<dbReference type="SUPFAM" id="SSF51430">
    <property type="entry name" value="NAD(P)-linked oxidoreductase"/>
    <property type="match status" value="1"/>
</dbReference>
<dbReference type="EMBL" id="JAHCLR010000008">
    <property type="protein sequence ID" value="MBS9533330.1"/>
    <property type="molecule type" value="Genomic_DNA"/>
</dbReference>
<evidence type="ECO:0000313" key="4">
    <source>
        <dbReference type="Proteomes" id="UP001519535"/>
    </source>
</evidence>
<dbReference type="Proteomes" id="UP001519535">
    <property type="component" value="Unassembled WGS sequence"/>
</dbReference>
<dbReference type="PANTHER" id="PTHR43364">
    <property type="entry name" value="NADH-SPECIFIC METHYLGLYOXAL REDUCTASE-RELATED"/>
    <property type="match status" value="1"/>
</dbReference>
<protein>
    <submittedName>
        <fullName evidence="3">Aldo/keto reductase</fullName>
    </submittedName>
</protein>
<dbReference type="CDD" id="cd19084">
    <property type="entry name" value="AKR_AKR11B1-like"/>
    <property type="match status" value="1"/>
</dbReference>
<evidence type="ECO:0000313" key="3">
    <source>
        <dbReference type="EMBL" id="MBS9533330.1"/>
    </source>
</evidence>
<dbReference type="InterPro" id="IPR036812">
    <property type="entry name" value="NAD(P)_OxRdtase_dom_sf"/>
</dbReference>
<comment type="caution">
    <text evidence="3">The sequence shown here is derived from an EMBL/GenBank/DDBJ whole genome shotgun (WGS) entry which is preliminary data.</text>
</comment>
<name>A0ABS5RGC5_9MYCO</name>
<reference evidence="3 4" key="1">
    <citation type="submission" date="2021-05" db="EMBL/GenBank/DDBJ databases">
        <title>Mycobacterium acidophilum sp. nov., an extremely acid-tolerant member of the genus Mycobacterium.</title>
        <authorList>
            <person name="Xia J."/>
        </authorList>
    </citation>
    <scope>NUCLEOTIDE SEQUENCE [LARGE SCALE GENOMIC DNA]</scope>
    <source>
        <strain evidence="3 4">M1</strain>
    </source>
</reference>
<proteinExistence type="predicted"/>
<sequence>MHTTRLGRSGLEVSRLALGTWEFSGAWGAVDEDHAVAIVRRARELGFNFFDTAHEYGFGTAERILGTALRHDLDHARDEVVIATKGGLRETADGPVRDARPELLRTDVDASLTALGVDHIDLYQVHWPDPRTPAAETAGALAELVAAGKIRHVGVSNYDAAQVAEFAAVLPVETVQPPLSMLRRAALDTLLPYCRAHDIGVLAYGALAHGMLTGTVTAASEFAADDWRVKSGFFDGDAFTRNLAVVESLRAVAAGRGVTVSQLAIAWVLAQPGVHVALLGVQHLGHLQDSAAATEITLSAADLTAIDEILAPAAPLGGPYPEMWKEFAERESDTG</sequence>
<dbReference type="Pfam" id="PF00248">
    <property type="entry name" value="Aldo_ket_red"/>
    <property type="match status" value="1"/>
</dbReference>